<reference evidence="23" key="1">
    <citation type="submission" date="2025-08" db="UniProtKB">
        <authorList>
            <consortium name="RefSeq"/>
        </authorList>
    </citation>
    <scope>IDENTIFICATION</scope>
    <source>
        <tissue evidence="23">Liver</tissue>
    </source>
</reference>
<dbReference type="GO" id="GO:0008270">
    <property type="term" value="F:zinc ion binding"/>
    <property type="evidence" value="ECO:0007669"/>
    <property type="project" value="UniProtKB-KW"/>
</dbReference>
<evidence type="ECO:0000256" key="7">
    <source>
        <dbReference type="ARBA" id="ARBA00022741"/>
    </source>
</evidence>
<dbReference type="GO" id="GO:0003724">
    <property type="term" value="F:RNA helicase activity"/>
    <property type="evidence" value="ECO:0007669"/>
    <property type="project" value="UniProtKB-EC"/>
</dbReference>
<evidence type="ECO:0000256" key="13">
    <source>
        <dbReference type="ARBA" id="ARBA00022884"/>
    </source>
</evidence>
<dbReference type="InterPro" id="IPR051363">
    <property type="entry name" value="RLR_Helicase"/>
</dbReference>
<dbReference type="EC" id="3.6.4.13" evidence="3"/>
<evidence type="ECO:0000256" key="17">
    <source>
        <dbReference type="SAM" id="MobiDB-lite"/>
    </source>
</evidence>
<dbReference type="PANTHER" id="PTHR14074:SF7">
    <property type="entry name" value="ATP-DEPENDENT RNA HELICASE DHX58"/>
    <property type="match status" value="1"/>
</dbReference>
<dbReference type="Gene3D" id="3.40.50.300">
    <property type="entry name" value="P-loop containing nucleotide triphosphate hydrolases"/>
    <property type="match status" value="2"/>
</dbReference>
<keyword evidence="7" id="KW-0547">Nucleotide-binding</keyword>
<dbReference type="Gene3D" id="1.20.1320.30">
    <property type="match status" value="1"/>
</dbReference>
<evidence type="ECO:0000256" key="12">
    <source>
        <dbReference type="ARBA" id="ARBA00022859"/>
    </source>
</evidence>
<dbReference type="GO" id="GO:0005737">
    <property type="term" value="C:cytoplasm"/>
    <property type="evidence" value="ECO:0007669"/>
    <property type="project" value="UniProtKB-SubCell"/>
</dbReference>
<dbReference type="InterPro" id="IPR001650">
    <property type="entry name" value="Helicase_C-like"/>
</dbReference>
<dbReference type="Pfam" id="PF00098">
    <property type="entry name" value="zf-CCHC"/>
    <property type="match status" value="1"/>
</dbReference>
<dbReference type="SMART" id="SM00487">
    <property type="entry name" value="DEXDc"/>
    <property type="match status" value="1"/>
</dbReference>
<dbReference type="OrthoDB" id="416741at2759"/>
<dbReference type="Pfam" id="PF18119">
    <property type="entry name" value="RIG-I_C"/>
    <property type="match status" value="1"/>
</dbReference>
<feature type="domain" description="Helicase ATP-binding" evidence="19">
    <location>
        <begin position="492"/>
        <end position="669"/>
    </location>
</feature>
<dbReference type="Gene3D" id="4.10.60.10">
    <property type="entry name" value="Zinc finger, CCHC-type"/>
    <property type="match status" value="1"/>
</dbReference>
<organism evidence="22 23">
    <name type="scientific">Python bivittatus</name>
    <name type="common">Burmese python</name>
    <name type="synonym">Python molurus bivittatus</name>
    <dbReference type="NCBI Taxonomy" id="176946"/>
    <lineage>
        <taxon>Eukaryota</taxon>
        <taxon>Metazoa</taxon>
        <taxon>Chordata</taxon>
        <taxon>Craniata</taxon>
        <taxon>Vertebrata</taxon>
        <taxon>Euteleostomi</taxon>
        <taxon>Lepidosauria</taxon>
        <taxon>Squamata</taxon>
        <taxon>Bifurcata</taxon>
        <taxon>Unidentata</taxon>
        <taxon>Episquamata</taxon>
        <taxon>Toxicofera</taxon>
        <taxon>Serpentes</taxon>
        <taxon>Henophidia</taxon>
        <taxon>Pythonidae</taxon>
        <taxon>Python</taxon>
    </lineage>
</organism>
<dbReference type="KEGG" id="pbi:103061487"/>
<dbReference type="GO" id="GO:0003727">
    <property type="term" value="F:single-stranded RNA binding"/>
    <property type="evidence" value="ECO:0007669"/>
    <property type="project" value="TreeGrafter"/>
</dbReference>
<dbReference type="SMART" id="SM00490">
    <property type="entry name" value="HELICc"/>
    <property type="match status" value="1"/>
</dbReference>
<evidence type="ECO:0000256" key="9">
    <source>
        <dbReference type="ARBA" id="ARBA00022806"/>
    </source>
</evidence>
<accession>A0A9F2REJ6</accession>
<feature type="compositionally biased region" description="Low complexity" evidence="17">
    <location>
        <begin position="118"/>
        <end position="131"/>
    </location>
</feature>
<dbReference type="PROSITE" id="PS51192">
    <property type="entry name" value="HELICASE_ATP_BIND_1"/>
    <property type="match status" value="1"/>
</dbReference>
<keyword evidence="10" id="KW-0862">Zinc</keyword>
<evidence type="ECO:0000256" key="4">
    <source>
        <dbReference type="ARBA" id="ARBA00022490"/>
    </source>
</evidence>
<dbReference type="InterPro" id="IPR036875">
    <property type="entry name" value="Znf_CCHC_sf"/>
</dbReference>
<evidence type="ECO:0000259" key="18">
    <source>
        <dbReference type="PROSITE" id="PS50158"/>
    </source>
</evidence>
<evidence type="ECO:0000256" key="2">
    <source>
        <dbReference type="ARBA" id="ARBA00006866"/>
    </source>
</evidence>
<dbReference type="CDD" id="cd18802">
    <property type="entry name" value="SF2_C_dicer"/>
    <property type="match status" value="1"/>
</dbReference>
<dbReference type="InterPro" id="IPR006935">
    <property type="entry name" value="Helicase/UvrB_N"/>
</dbReference>
<protein>
    <recommendedName>
        <fullName evidence="3">RNA helicase</fullName>
        <ecNumber evidence="3">3.6.4.13</ecNumber>
    </recommendedName>
</protein>
<dbReference type="Proteomes" id="UP000695026">
    <property type="component" value="Unplaced"/>
</dbReference>
<dbReference type="GO" id="GO:0039536">
    <property type="term" value="P:negative regulation of RIG-I signaling pathway"/>
    <property type="evidence" value="ECO:0007669"/>
    <property type="project" value="TreeGrafter"/>
</dbReference>
<dbReference type="PANTHER" id="PTHR14074">
    <property type="entry name" value="HELICASE WITH DEATH DOMAIN-RELATED"/>
    <property type="match status" value="1"/>
</dbReference>
<dbReference type="Pfam" id="PF04851">
    <property type="entry name" value="ResIII"/>
    <property type="match status" value="1"/>
</dbReference>
<gene>
    <name evidence="23" type="primary">DHX58</name>
</gene>
<comment type="similarity">
    <text evidence="2">Belongs to the helicase family. RLR subfamily.</text>
</comment>
<evidence type="ECO:0000256" key="11">
    <source>
        <dbReference type="ARBA" id="ARBA00022840"/>
    </source>
</evidence>
<keyword evidence="13" id="KW-0694">RNA-binding</keyword>
<dbReference type="InterPro" id="IPR041204">
    <property type="entry name" value="RIG-I-like_C"/>
</dbReference>
<proteinExistence type="inferred from homology"/>
<dbReference type="RefSeq" id="XP_007444391.2">
    <property type="nucleotide sequence ID" value="XM_007444329.3"/>
</dbReference>
<evidence type="ECO:0000259" key="19">
    <source>
        <dbReference type="PROSITE" id="PS51192"/>
    </source>
</evidence>
<evidence type="ECO:0000313" key="22">
    <source>
        <dbReference type="Proteomes" id="UP000695026"/>
    </source>
</evidence>
<keyword evidence="6" id="KW-0479">Metal-binding</keyword>
<comment type="subcellular location">
    <subcellularLocation>
        <location evidence="1">Cytoplasm</location>
    </subcellularLocation>
</comment>
<evidence type="ECO:0000259" key="20">
    <source>
        <dbReference type="PROSITE" id="PS51194"/>
    </source>
</evidence>
<sequence>MPTAVGGIEEEIETLTGTYPSLPPPRKPDRHLAKLWSMDELAGGMSFLDVAPEKRWALTTGRVESMRRETLEDCVQLLQSENTLIKRELMRMSEIVRHSGLYQSPEIEGEGEEEGLEESLLAPSTTPATATPVAPAAQRLPAVPVAPPAPVPGVQRRVAPIQAQQDALLKRWGLTKKFSGDPSEVPNFMAQITICMEQTGHLFASDRERVLYICRAFTGKAGEWLIQLQAAQAPELNHLGRFLTALRRRFEDPGVVTRARAQLGKVRQGTRSLGEYALEFRGIAGLLPDWPEQFKITCFQQGMRRDLWKLAFARGDPNTLDGWIQHAGNIEAQWKAVDPEFERKPDTLAPAPRKLPSKGGDERFPRAVKRVCFHCGEPGHFAPSCPKPPAAWAAEPKKPTGAPQKPGTKGKRGTVAAGTESLFPDLVIYEEGSVRKEQEATVDSNKTPHQTEAERDDEEDDEDEDEAILFRIRFSKSDPMELELRDYQWKVIGPALEGKNIIIWLPTGAGKTRAAVYVCKRHLESQDKNKVVVLANTVPLVDQHLKNEFSFLQSQFRITALCGDRIQKIFFSEMVKCHDLIICTPQILYNALTHQEEEMRVELTDFSLLVIDECHHTHKGTVYNKIMEDYLDRKLKGQQGLPQILGLTASLGTGSTNSLEAAKNHILEICANLDTEKIMSPDKHKPSLDIHVPCPKKQYDLSEPRLQDPFGEKLKEIMTQIYSYLNMPNMTTDFGTKLFEQQIVELEKEGAKEFCQKTRVCALHLRKYNDALLTNETVRMIDAFNILDKFYQLECATKMLTQTSEKYLVQIFNENRLSLLALAEDSHYENPKLSKLQQVLRDQFQELKSSRGIVFTRTRQSAYSLHQWVLDNQALCKLGIKTDVLIGASSSNQTTHMTQQEQQDVIHRFRKGALNLLFSTSVAEEGLDIPECNIVVRYGLMTNEIAMMQARGRARAPNSICSILAKTNSKEVARERLNETLETLMESAITWVQELPEKEYHLKIVKLQHEAMISRKLRDAKCEKQRQLHDPDSVRLCCLNCNMAVCHGSDLRKVENMHHVNISSNFSLYYKTSLNHVSIAREFKDWKPGSSISCNKCGQAWGMEMIYRDFTLPVLAIKNFVVETPDGRQTPSKWSKVTFEIKAFDYTEYCNTNFWVDM</sequence>
<dbReference type="InterPro" id="IPR001878">
    <property type="entry name" value="Znf_CCHC"/>
</dbReference>
<keyword evidence="14" id="KW-0051">Antiviral defense</keyword>
<keyword evidence="22" id="KW-1185">Reference proteome</keyword>
<dbReference type="GO" id="GO:0005524">
    <property type="term" value="F:ATP binding"/>
    <property type="evidence" value="ECO:0007669"/>
    <property type="project" value="UniProtKB-KW"/>
</dbReference>
<feature type="compositionally biased region" description="Polar residues" evidence="17">
    <location>
        <begin position="441"/>
        <end position="450"/>
    </location>
</feature>
<keyword evidence="4" id="KW-0963">Cytoplasm</keyword>
<dbReference type="PROSITE" id="PS50158">
    <property type="entry name" value="ZF_CCHC"/>
    <property type="match status" value="1"/>
</dbReference>
<evidence type="ECO:0000256" key="8">
    <source>
        <dbReference type="ARBA" id="ARBA00022801"/>
    </source>
</evidence>
<dbReference type="CTD" id="79132"/>
<evidence type="ECO:0000259" key="21">
    <source>
        <dbReference type="PROSITE" id="PS51789"/>
    </source>
</evidence>
<keyword evidence="8" id="KW-0378">Hydrolase</keyword>
<dbReference type="InterPro" id="IPR014001">
    <property type="entry name" value="Helicase_ATP-bd"/>
</dbReference>
<evidence type="ECO:0000256" key="16">
    <source>
        <dbReference type="PROSITE-ProRule" id="PRU00047"/>
    </source>
</evidence>
<dbReference type="Pfam" id="PF03732">
    <property type="entry name" value="Retrotrans_gag"/>
    <property type="match status" value="1"/>
</dbReference>
<feature type="region of interest" description="Disordered" evidence="17">
    <location>
        <begin position="102"/>
        <end position="131"/>
    </location>
</feature>
<dbReference type="GO" id="GO:0003677">
    <property type="term" value="F:DNA binding"/>
    <property type="evidence" value="ECO:0007669"/>
    <property type="project" value="InterPro"/>
</dbReference>
<feature type="region of interest" description="Disordered" evidence="17">
    <location>
        <begin position="434"/>
        <end position="464"/>
    </location>
</feature>
<evidence type="ECO:0000256" key="10">
    <source>
        <dbReference type="ARBA" id="ARBA00022833"/>
    </source>
</evidence>
<dbReference type="GO" id="GO:0003725">
    <property type="term" value="F:double-stranded RNA binding"/>
    <property type="evidence" value="ECO:0007669"/>
    <property type="project" value="TreeGrafter"/>
</dbReference>
<feature type="region of interest" description="Disordered" evidence="17">
    <location>
        <begin position="383"/>
        <end position="416"/>
    </location>
</feature>
<feature type="domain" description="Helicase C-terminal" evidence="20">
    <location>
        <begin position="835"/>
        <end position="1003"/>
    </location>
</feature>
<dbReference type="Pfam" id="PF00271">
    <property type="entry name" value="Helicase_C"/>
    <property type="match status" value="1"/>
</dbReference>
<feature type="domain" description="RLR CTR" evidence="21">
    <location>
        <begin position="1024"/>
        <end position="1151"/>
    </location>
</feature>
<dbReference type="SMART" id="SM00343">
    <property type="entry name" value="ZnF_C2HC"/>
    <property type="match status" value="1"/>
</dbReference>
<feature type="compositionally biased region" description="Acidic residues" evidence="17">
    <location>
        <begin position="107"/>
        <end position="117"/>
    </location>
</feature>
<dbReference type="CDD" id="cd12090">
    <property type="entry name" value="MDA5_ID"/>
    <property type="match status" value="1"/>
</dbReference>
<feature type="region of interest" description="Disordered" evidence="17">
    <location>
        <begin position="343"/>
        <end position="362"/>
    </location>
</feature>
<evidence type="ECO:0000256" key="15">
    <source>
        <dbReference type="ARBA" id="ARBA00049390"/>
    </source>
</evidence>
<dbReference type="GO" id="GO:0002753">
    <property type="term" value="P:cytoplasmic pattern recognition receptor signaling pathway"/>
    <property type="evidence" value="ECO:0007669"/>
    <property type="project" value="TreeGrafter"/>
</dbReference>
<keyword evidence="5" id="KW-0399">Innate immunity</keyword>
<evidence type="ECO:0000256" key="5">
    <source>
        <dbReference type="ARBA" id="ARBA00022588"/>
    </source>
</evidence>
<evidence type="ECO:0000256" key="14">
    <source>
        <dbReference type="ARBA" id="ARBA00023118"/>
    </source>
</evidence>
<dbReference type="InterPro" id="IPR038557">
    <property type="entry name" value="RLR_C_sf"/>
</dbReference>
<feature type="domain" description="CCHC-type" evidence="18">
    <location>
        <begin position="372"/>
        <end position="387"/>
    </location>
</feature>
<comment type="catalytic activity">
    <reaction evidence="15">
        <text>ATP + H2O = ADP + phosphate + H(+)</text>
        <dbReference type="Rhea" id="RHEA:13065"/>
        <dbReference type="ChEBI" id="CHEBI:15377"/>
        <dbReference type="ChEBI" id="CHEBI:15378"/>
        <dbReference type="ChEBI" id="CHEBI:30616"/>
        <dbReference type="ChEBI" id="CHEBI:43474"/>
        <dbReference type="ChEBI" id="CHEBI:456216"/>
        <dbReference type="EC" id="3.6.4.13"/>
    </reaction>
    <physiologicalReaction direction="left-to-right" evidence="15">
        <dbReference type="Rhea" id="RHEA:13066"/>
    </physiologicalReaction>
</comment>
<dbReference type="PROSITE" id="PS51789">
    <property type="entry name" value="RLR_CTR"/>
    <property type="match status" value="1"/>
</dbReference>
<dbReference type="SUPFAM" id="SSF57756">
    <property type="entry name" value="Retrovirus zinc finger-like domains"/>
    <property type="match status" value="1"/>
</dbReference>
<dbReference type="GO" id="GO:0140374">
    <property type="term" value="P:antiviral innate immune response"/>
    <property type="evidence" value="ECO:0007669"/>
    <property type="project" value="TreeGrafter"/>
</dbReference>
<dbReference type="SUPFAM" id="SSF52540">
    <property type="entry name" value="P-loop containing nucleoside triphosphate hydrolases"/>
    <property type="match status" value="1"/>
</dbReference>
<keyword evidence="9 23" id="KW-0347">Helicase</keyword>
<keyword evidence="16" id="KW-0863">Zinc-finger</keyword>
<dbReference type="InterPro" id="IPR027417">
    <property type="entry name" value="P-loop_NTPase"/>
</dbReference>
<dbReference type="Gene3D" id="2.170.150.30">
    <property type="entry name" value="RIG-I-like receptor, C-terminal regulatory domain"/>
    <property type="match status" value="1"/>
</dbReference>
<evidence type="ECO:0000256" key="3">
    <source>
        <dbReference type="ARBA" id="ARBA00012552"/>
    </source>
</evidence>
<name>A0A9F2REJ6_PYTBI</name>
<evidence type="ECO:0000313" key="23">
    <source>
        <dbReference type="RefSeq" id="XP_007444391.2"/>
    </source>
</evidence>
<dbReference type="GeneID" id="103061487"/>
<keyword evidence="11" id="KW-0067">ATP-binding</keyword>
<dbReference type="InterPro" id="IPR021673">
    <property type="entry name" value="RLR_CTR"/>
</dbReference>
<keyword evidence="12" id="KW-0391">Immunity</keyword>
<dbReference type="AlphaFoldDB" id="A0A9F2REJ6"/>
<feature type="compositionally biased region" description="Acidic residues" evidence="17">
    <location>
        <begin position="454"/>
        <end position="464"/>
    </location>
</feature>
<evidence type="ECO:0000256" key="6">
    <source>
        <dbReference type="ARBA" id="ARBA00022723"/>
    </source>
</evidence>
<evidence type="ECO:0000256" key="1">
    <source>
        <dbReference type="ARBA" id="ARBA00004496"/>
    </source>
</evidence>
<dbReference type="GO" id="GO:0016787">
    <property type="term" value="F:hydrolase activity"/>
    <property type="evidence" value="ECO:0007669"/>
    <property type="project" value="UniProtKB-KW"/>
</dbReference>
<dbReference type="Pfam" id="PF11648">
    <property type="entry name" value="RIG-I_C-RD"/>
    <property type="match status" value="1"/>
</dbReference>
<dbReference type="PROSITE" id="PS51194">
    <property type="entry name" value="HELICASE_CTER"/>
    <property type="match status" value="1"/>
</dbReference>
<dbReference type="InterPro" id="IPR005162">
    <property type="entry name" value="Retrotrans_gag_dom"/>
</dbReference>